<dbReference type="PANTHER" id="PTHR11904">
    <property type="entry name" value="METHYLTHIOADENOSINE/PURINE NUCLEOSIDE PHOSPHORYLASE"/>
    <property type="match status" value="1"/>
</dbReference>
<evidence type="ECO:0000256" key="6">
    <source>
        <dbReference type="ARBA" id="ARBA00031036"/>
    </source>
</evidence>
<dbReference type="InterPro" id="IPR035994">
    <property type="entry name" value="Nucleoside_phosphorylase_sf"/>
</dbReference>
<name>A0A1R2BNE8_9CILI</name>
<dbReference type="InterPro" id="IPR000845">
    <property type="entry name" value="Nucleoside_phosphorylase_d"/>
</dbReference>
<comment type="pathway">
    <text evidence="1">Purine metabolism; purine nucleoside salvage.</text>
</comment>
<dbReference type="GO" id="GO:0009116">
    <property type="term" value="P:nucleoside metabolic process"/>
    <property type="evidence" value="ECO:0007669"/>
    <property type="project" value="InterPro"/>
</dbReference>
<dbReference type="EC" id="2.4.2.1" evidence="3"/>
<dbReference type="SUPFAM" id="SSF53167">
    <property type="entry name" value="Purine and uridine phosphorylases"/>
    <property type="match status" value="1"/>
</dbReference>
<dbReference type="Proteomes" id="UP000187209">
    <property type="component" value="Unassembled WGS sequence"/>
</dbReference>
<dbReference type="OrthoDB" id="309285at2759"/>
<accession>A0A1R2BNE8</accession>
<keyword evidence="9" id="KW-1185">Reference proteome</keyword>
<evidence type="ECO:0000256" key="5">
    <source>
        <dbReference type="ARBA" id="ARBA00022679"/>
    </source>
</evidence>
<keyword evidence="4" id="KW-0328">Glycosyltransferase</keyword>
<dbReference type="GO" id="GO:0004731">
    <property type="term" value="F:purine-nucleoside phosphorylase activity"/>
    <property type="evidence" value="ECO:0007669"/>
    <property type="project" value="UniProtKB-EC"/>
</dbReference>
<evidence type="ECO:0000256" key="3">
    <source>
        <dbReference type="ARBA" id="ARBA00011886"/>
    </source>
</evidence>
<dbReference type="AlphaFoldDB" id="A0A1R2BNE8"/>
<feature type="domain" description="Nucleoside phosphorylase" evidence="7">
    <location>
        <begin position="31"/>
        <end position="274"/>
    </location>
</feature>
<evidence type="ECO:0000256" key="2">
    <source>
        <dbReference type="ARBA" id="ARBA00006751"/>
    </source>
</evidence>
<dbReference type="Pfam" id="PF01048">
    <property type="entry name" value="PNP_UDP_1"/>
    <property type="match status" value="1"/>
</dbReference>
<keyword evidence="5" id="KW-0808">Transferase</keyword>
<organism evidence="8 9">
    <name type="scientific">Stentor coeruleus</name>
    <dbReference type="NCBI Taxonomy" id="5963"/>
    <lineage>
        <taxon>Eukaryota</taxon>
        <taxon>Sar</taxon>
        <taxon>Alveolata</taxon>
        <taxon>Ciliophora</taxon>
        <taxon>Postciliodesmatophora</taxon>
        <taxon>Heterotrichea</taxon>
        <taxon>Heterotrichida</taxon>
        <taxon>Stentoridae</taxon>
        <taxon>Stentor</taxon>
    </lineage>
</organism>
<dbReference type="Gene3D" id="3.40.50.1580">
    <property type="entry name" value="Nucleoside phosphorylase domain"/>
    <property type="match status" value="1"/>
</dbReference>
<evidence type="ECO:0000256" key="4">
    <source>
        <dbReference type="ARBA" id="ARBA00022676"/>
    </source>
</evidence>
<dbReference type="PANTHER" id="PTHR11904:SF9">
    <property type="entry name" value="PURINE NUCLEOSIDE PHOSPHORYLASE-RELATED"/>
    <property type="match status" value="1"/>
</dbReference>
<gene>
    <name evidence="8" type="ORF">SteCoe_21833</name>
</gene>
<reference evidence="8 9" key="1">
    <citation type="submission" date="2016-11" db="EMBL/GenBank/DDBJ databases">
        <title>The macronuclear genome of Stentor coeruleus: a giant cell with tiny introns.</title>
        <authorList>
            <person name="Slabodnick M."/>
            <person name="Ruby J.G."/>
            <person name="Reiff S.B."/>
            <person name="Swart E.C."/>
            <person name="Gosai S."/>
            <person name="Prabakaran S."/>
            <person name="Witkowska E."/>
            <person name="Larue G.E."/>
            <person name="Fisher S."/>
            <person name="Freeman R.M."/>
            <person name="Gunawardena J."/>
            <person name="Chu W."/>
            <person name="Stover N.A."/>
            <person name="Gregory B.D."/>
            <person name="Nowacki M."/>
            <person name="Derisi J."/>
            <person name="Roy S.W."/>
            <person name="Marshall W.F."/>
            <person name="Sood P."/>
        </authorList>
    </citation>
    <scope>NUCLEOTIDE SEQUENCE [LARGE SCALE GENOMIC DNA]</scope>
    <source>
        <strain evidence="8">WM001</strain>
    </source>
</reference>
<sequence>MDSFPETASQLFNCLQISAEYIRKNLPPAEVAIVLGSGLSQFYKRLENQKILPFSSIPFMPVTTVKGHVSLLYHGFIGSVPVYLWGGRLHGYEGYANYQISYIANLSAMLSCHTLLVTNASGSAIKGSRPGDIILVKDHINHFCKNPLDSYLHTSFRELHCQLSYDREIIEFAKSLIDENSKFKVHEGTYFWVRGPCFETAYEVESYHKLGGDLFGMSTIPEVLAAQAHGMRMLVTAVVSNLASGLCDAPLTHDLVFQNIVAVQNDVEEFFIKIITGMPPYKGKILNQWTQPICQNTLHRTRIELDERDVRIAAEWIKKLETGRSNIQKLIVANCSDTFQLANMRRFLLSDIPQMVLTSHASRLSEIIIGDYEGIRVAVILSHSLEGINIYETYFLLRVFDSLRVHNVHYIFPAFTEIEKGGVADYLGFRLHGRACWPKFEASQITSTGEHLILAFAGPSIPSNAEFTMCEKINYIPTIANMAILSSACCLGLQYSASFYGSSELKELSHDLFSLALHSQHREFDRKYIPELRGVMHTPSSPAALEEFAETCAKYEANIAFVSTKSKVSKFFSVIDILSFDKLPYKLYFTKEKVLIIEGSPLLLHEDNHTEMMYPYFLSNLLGIQTFVILDNYTPLEETDNWIRVTKHCGLAFFNPLFGKNIDKWGTRFPDMAPCYAYDPNWREDLAGLGIQYIDGGVMFTNTERPVIGKALITVAKFIEASGVVTDGVYPAIISQHKLEHQTSRKVAYFAAPKCINDDQLEGFSELVKKLDS</sequence>
<comment type="caution">
    <text evidence="8">The sequence shown here is derived from an EMBL/GenBank/DDBJ whole genome shotgun (WGS) entry which is preliminary data.</text>
</comment>
<proteinExistence type="inferred from homology"/>
<dbReference type="CDD" id="cd09009">
    <property type="entry name" value="PNP-EcPNPII_like"/>
    <property type="match status" value="1"/>
</dbReference>
<protein>
    <recommendedName>
        <fullName evidence="3">purine-nucleoside phosphorylase</fullName>
        <ecNumber evidence="3">2.4.2.1</ecNumber>
    </recommendedName>
    <alternativeName>
        <fullName evidence="6">Inosine-guanosine phosphorylase</fullName>
    </alternativeName>
</protein>
<comment type="similarity">
    <text evidence="2">Belongs to the PNP/MTAP phosphorylase family.</text>
</comment>
<evidence type="ECO:0000313" key="9">
    <source>
        <dbReference type="Proteomes" id="UP000187209"/>
    </source>
</evidence>
<dbReference type="UniPathway" id="UPA00606"/>
<evidence type="ECO:0000256" key="1">
    <source>
        <dbReference type="ARBA" id="ARBA00005058"/>
    </source>
</evidence>
<dbReference type="EMBL" id="MPUH01000525">
    <property type="protein sequence ID" value="OMJ78353.1"/>
    <property type="molecule type" value="Genomic_DNA"/>
</dbReference>
<evidence type="ECO:0000259" key="7">
    <source>
        <dbReference type="Pfam" id="PF01048"/>
    </source>
</evidence>
<dbReference type="GO" id="GO:0005737">
    <property type="term" value="C:cytoplasm"/>
    <property type="evidence" value="ECO:0007669"/>
    <property type="project" value="TreeGrafter"/>
</dbReference>
<dbReference type="InterPro" id="IPR011268">
    <property type="entry name" value="Purine_phosphorylase"/>
</dbReference>
<evidence type="ECO:0000313" key="8">
    <source>
        <dbReference type="EMBL" id="OMJ78353.1"/>
    </source>
</evidence>